<dbReference type="PANTHER" id="PTHR24412">
    <property type="entry name" value="KELCH PROTEIN"/>
    <property type="match status" value="1"/>
</dbReference>
<evidence type="ECO:0000256" key="3">
    <source>
        <dbReference type="SAM" id="MobiDB-lite"/>
    </source>
</evidence>
<sequence length="180" mass="19961">MEMKLDRVWDSECFSFQHNLHKSHSIGQSDLDSPVNNDSHTSSNDESDGPFLDTLPYRLNTFRRNRELCDVVLFVHEKEILAHKVVLAACSPALMDMFIGSESMKSLQSLSPGSQSPSTLFSKPLPNASKLSPTNTVGTVTPHGPASPTSQQRPALSYYEFAHADYDCFEAIVSYAYTAQ</sequence>
<evidence type="ECO:0000313" key="5">
    <source>
        <dbReference type="EMBL" id="VDN29626.1"/>
    </source>
</evidence>
<feature type="compositionally biased region" description="Polar residues" evidence="3">
    <location>
        <begin position="25"/>
        <end position="44"/>
    </location>
</feature>
<evidence type="ECO:0000256" key="1">
    <source>
        <dbReference type="ARBA" id="ARBA00022441"/>
    </source>
</evidence>
<name>A0A183E8Q1_9BILA</name>
<keyword evidence="2" id="KW-0677">Repeat</keyword>
<accession>A0A183E8Q1</accession>
<evidence type="ECO:0000313" key="7">
    <source>
        <dbReference type="WBParaSite" id="GPUH_0001736401-mRNA-1"/>
    </source>
</evidence>
<dbReference type="Pfam" id="PF00651">
    <property type="entry name" value="BTB"/>
    <property type="match status" value="1"/>
</dbReference>
<reference evidence="7" key="1">
    <citation type="submission" date="2016-06" db="UniProtKB">
        <authorList>
            <consortium name="WormBaseParasite"/>
        </authorList>
    </citation>
    <scope>IDENTIFICATION</scope>
</reference>
<keyword evidence="6" id="KW-1185">Reference proteome</keyword>
<dbReference type="PROSITE" id="PS50097">
    <property type="entry name" value="BTB"/>
    <property type="match status" value="1"/>
</dbReference>
<evidence type="ECO:0000259" key="4">
    <source>
        <dbReference type="PROSITE" id="PS50097"/>
    </source>
</evidence>
<gene>
    <name evidence="5" type="ORF">GPUH_LOCUS17342</name>
</gene>
<evidence type="ECO:0000256" key="2">
    <source>
        <dbReference type="ARBA" id="ARBA00022737"/>
    </source>
</evidence>
<protein>
    <submittedName>
        <fullName evidence="7">BTB domain-containing protein</fullName>
    </submittedName>
</protein>
<dbReference type="OrthoDB" id="5855650at2759"/>
<dbReference type="WBParaSite" id="GPUH_0001736401-mRNA-1">
    <property type="protein sequence ID" value="GPUH_0001736401-mRNA-1"/>
    <property type="gene ID" value="GPUH_0001736401"/>
</dbReference>
<dbReference type="InterPro" id="IPR011333">
    <property type="entry name" value="SKP1/BTB/POZ_sf"/>
</dbReference>
<dbReference type="SUPFAM" id="SSF54695">
    <property type="entry name" value="POZ domain"/>
    <property type="match status" value="1"/>
</dbReference>
<dbReference type="Proteomes" id="UP000271098">
    <property type="component" value="Unassembled WGS sequence"/>
</dbReference>
<keyword evidence="1" id="KW-0880">Kelch repeat</keyword>
<dbReference type="EMBL" id="UYRT01085052">
    <property type="protein sequence ID" value="VDN29626.1"/>
    <property type="molecule type" value="Genomic_DNA"/>
</dbReference>
<dbReference type="Gene3D" id="3.30.710.10">
    <property type="entry name" value="Potassium Channel Kv1.1, Chain A"/>
    <property type="match status" value="1"/>
</dbReference>
<evidence type="ECO:0000313" key="6">
    <source>
        <dbReference type="Proteomes" id="UP000271098"/>
    </source>
</evidence>
<feature type="compositionally biased region" description="Polar residues" evidence="3">
    <location>
        <begin position="129"/>
        <end position="139"/>
    </location>
</feature>
<dbReference type="AlphaFoldDB" id="A0A183E8Q1"/>
<reference evidence="5 6" key="2">
    <citation type="submission" date="2018-11" db="EMBL/GenBank/DDBJ databases">
        <authorList>
            <consortium name="Pathogen Informatics"/>
        </authorList>
    </citation>
    <scope>NUCLEOTIDE SEQUENCE [LARGE SCALE GENOMIC DNA]</scope>
</reference>
<feature type="domain" description="BTB" evidence="4">
    <location>
        <begin position="69"/>
        <end position="180"/>
    </location>
</feature>
<feature type="region of interest" description="Disordered" evidence="3">
    <location>
        <begin position="25"/>
        <end position="50"/>
    </location>
</feature>
<dbReference type="InterPro" id="IPR000210">
    <property type="entry name" value="BTB/POZ_dom"/>
</dbReference>
<feature type="compositionally biased region" description="Low complexity" evidence="3">
    <location>
        <begin position="108"/>
        <end position="118"/>
    </location>
</feature>
<dbReference type="PANTHER" id="PTHR24412:SF493">
    <property type="entry name" value="BTB DOMAIN-CONTAINING PROTEIN"/>
    <property type="match status" value="1"/>
</dbReference>
<organism evidence="7">
    <name type="scientific">Gongylonema pulchrum</name>
    <dbReference type="NCBI Taxonomy" id="637853"/>
    <lineage>
        <taxon>Eukaryota</taxon>
        <taxon>Metazoa</taxon>
        <taxon>Ecdysozoa</taxon>
        <taxon>Nematoda</taxon>
        <taxon>Chromadorea</taxon>
        <taxon>Rhabditida</taxon>
        <taxon>Spirurina</taxon>
        <taxon>Spiruromorpha</taxon>
        <taxon>Spiruroidea</taxon>
        <taxon>Gongylonematidae</taxon>
        <taxon>Gongylonema</taxon>
    </lineage>
</organism>
<feature type="region of interest" description="Disordered" evidence="3">
    <location>
        <begin position="108"/>
        <end position="151"/>
    </location>
</feature>
<proteinExistence type="predicted"/>